<reference evidence="1" key="2">
    <citation type="journal article" date="2022" name="New Phytol.">
        <title>Evolutionary transition to the ectomycorrhizal habit in the genomes of a hyperdiverse lineage of mushroom-forming fungi.</title>
        <authorList>
            <person name="Looney B."/>
            <person name="Miyauchi S."/>
            <person name="Morin E."/>
            <person name="Drula E."/>
            <person name="Courty P.E."/>
            <person name="Kohler A."/>
            <person name="Kuo A."/>
            <person name="LaButti K."/>
            <person name="Pangilinan J."/>
            <person name="Lipzen A."/>
            <person name="Riley R."/>
            <person name="Andreopoulos W."/>
            <person name="He G."/>
            <person name="Johnson J."/>
            <person name="Nolan M."/>
            <person name="Tritt A."/>
            <person name="Barry K.W."/>
            <person name="Grigoriev I.V."/>
            <person name="Nagy L.G."/>
            <person name="Hibbett D."/>
            <person name="Henrissat B."/>
            <person name="Matheny P.B."/>
            <person name="Labbe J."/>
            <person name="Martin F.M."/>
        </authorList>
    </citation>
    <scope>NUCLEOTIDE SEQUENCE</scope>
    <source>
        <strain evidence="1">HHB10654</strain>
    </source>
</reference>
<name>A0ACB8SRK1_9AGAM</name>
<dbReference type="EMBL" id="MU277236">
    <property type="protein sequence ID" value="KAI0058356.1"/>
    <property type="molecule type" value="Genomic_DNA"/>
</dbReference>
<protein>
    <submittedName>
        <fullName evidence="1">Uncharacterized protein</fullName>
    </submittedName>
</protein>
<reference evidence="1" key="1">
    <citation type="submission" date="2021-03" db="EMBL/GenBank/DDBJ databases">
        <authorList>
            <consortium name="DOE Joint Genome Institute"/>
            <person name="Ahrendt S."/>
            <person name="Looney B.P."/>
            <person name="Miyauchi S."/>
            <person name="Morin E."/>
            <person name="Drula E."/>
            <person name="Courty P.E."/>
            <person name="Chicoki N."/>
            <person name="Fauchery L."/>
            <person name="Kohler A."/>
            <person name="Kuo A."/>
            <person name="Labutti K."/>
            <person name="Pangilinan J."/>
            <person name="Lipzen A."/>
            <person name="Riley R."/>
            <person name="Andreopoulos W."/>
            <person name="He G."/>
            <person name="Johnson J."/>
            <person name="Barry K.W."/>
            <person name="Grigoriev I.V."/>
            <person name="Nagy L."/>
            <person name="Hibbett D."/>
            <person name="Henrissat B."/>
            <person name="Matheny P.B."/>
            <person name="Labbe J."/>
            <person name="Martin F."/>
        </authorList>
    </citation>
    <scope>NUCLEOTIDE SEQUENCE</scope>
    <source>
        <strain evidence="1">HHB10654</strain>
    </source>
</reference>
<accession>A0ACB8SRK1</accession>
<sequence>MPTPSLFFSGLLALSAGLPSLAAPSYGSTDPCAKIGGQTFVAPADAIACQKSFPLNETIKANVLNNIARVFDFFTFEDYYLHSPYPFQESTTNIRRDIARINATKYATDYDLNKDIYDFTTELNDGHTRWFPDCYNSYQNLLPTPVVILGNEVVVAPDAVEFLSLMPPEFAQYYANIGFNWQRLAGARILRIDGLPAFSYVDKIASTVSGNYLDHGVRVNSVVSSYRISGTSFSQRFGDLAGPSFLTQTHLTFELIPVNSTRPETVNVPYLANFVGNPFTDGPSYWANNCAAKNTTNGVDHRSASHTKRDGKPLRPMAKIIDLAPKTAVGLPGPFLPTLSPVNGSEGVIKSFILPDNKTGVMFVGSFEPDDYVGFQTDTVAAISQFQAANVTHLIIDLTNNGGGYVCLGLFLHQYLAGMGIGYAGFQSTNRANPLAKKILASDIAQGLNDQVSYYTADDFAFLNNTEMPASYNYFEPSSSEFVNGKSDPTSQRFYDVCTPYNVPVPDGPAFDLKNVAIVGNGNCASTCALFSTLMYERHGTKMAMFGGKPGEHVEFKGMAGNQVLEWADLDSEIKTAGLKDDPLAPPDLLVSSNMRVNWRTAWSWLDETKPIAFKSELPQYHFPYTIDTYNNPQNLWTFAAKELFGAGHGYGY</sequence>
<dbReference type="Proteomes" id="UP000814140">
    <property type="component" value="Unassembled WGS sequence"/>
</dbReference>
<proteinExistence type="predicted"/>
<evidence type="ECO:0000313" key="1">
    <source>
        <dbReference type="EMBL" id="KAI0058356.1"/>
    </source>
</evidence>
<evidence type="ECO:0000313" key="2">
    <source>
        <dbReference type="Proteomes" id="UP000814140"/>
    </source>
</evidence>
<organism evidence="1 2">
    <name type="scientific">Artomyces pyxidatus</name>
    <dbReference type="NCBI Taxonomy" id="48021"/>
    <lineage>
        <taxon>Eukaryota</taxon>
        <taxon>Fungi</taxon>
        <taxon>Dikarya</taxon>
        <taxon>Basidiomycota</taxon>
        <taxon>Agaricomycotina</taxon>
        <taxon>Agaricomycetes</taxon>
        <taxon>Russulales</taxon>
        <taxon>Auriscalpiaceae</taxon>
        <taxon>Artomyces</taxon>
    </lineage>
</organism>
<comment type="caution">
    <text evidence="1">The sequence shown here is derived from an EMBL/GenBank/DDBJ whole genome shotgun (WGS) entry which is preliminary data.</text>
</comment>
<gene>
    <name evidence="1" type="ORF">BV25DRAFT_1919409</name>
</gene>
<keyword evidence="2" id="KW-1185">Reference proteome</keyword>